<dbReference type="CDD" id="cd00093">
    <property type="entry name" value="HTH_XRE"/>
    <property type="match status" value="1"/>
</dbReference>
<sequence>MMNKIVSKNIRTIREMRNLTRDFVAGELEMTYSGYGKIERGEIDITISKISKLADIFGISISDLLFFDVSYFFNNDAEDKFDEQSGIASNSGVNTLRMPSGRLLDFQVKKLKNNV</sequence>
<dbReference type="InterPro" id="IPR010982">
    <property type="entry name" value="Lambda_DNA-bd_dom_sf"/>
</dbReference>
<protein>
    <recommendedName>
        <fullName evidence="1">HTH cro/C1-type domain-containing protein</fullName>
    </recommendedName>
</protein>
<dbReference type="Proteomes" id="UP001501333">
    <property type="component" value="Unassembled WGS sequence"/>
</dbReference>
<name>A0ABP7Y9C2_9FLAO</name>
<evidence type="ECO:0000313" key="3">
    <source>
        <dbReference type="Proteomes" id="UP001501333"/>
    </source>
</evidence>
<reference evidence="3" key="1">
    <citation type="journal article" date="2019" name="Int. J. Syst. Evol. Microbiol.">
        <title>The Global Catalogue of Microorganisms (GCM) 10K type strain sequencing project: providing services to taxonomists for standard genome sequencing and annotation.</title>
        <authorList>
            <consortium name="The Broad Institute Genomics Platform"/>
            <consortium name="The Broad Institute Genome Sequencing Center for Infectious Disease"/>
            <person name="Wu L."/>
            <person name="Ma J."/>
        </authorList>
    </citation>
    <scope>NUCLEOTIDE SEQUENCE [LARGE SCALE GENOMIC DNA]</scope>
    <source>
        <strain evidence="3">JCM 17386</strain>
    </source>
</reference>
<evidence type="ECO:0000259" key="1">
    <source>
        <dbReference type="PROSITE" id="PS50943"/>
    </source>
</evidence>
<dbReference type="InterPro" id="IPR001387">
    <property type="entry name" value="Cro/C1-type_HTH"/>
</dbReference>
<accession>A0ABP7Y9C2</accession>
<dbReference type="PROSITE" id="PS50943">
    <property type="entry name" value="HTH_CROC1"/>
    <property type="match status" value="1"/>
</dbReference>
<dbReference type="EMBL" id="BAABAO010000008">
    <property type="protein sequence ID" value="GAA4131751.1"/>
    <property type="molecule type" value="Genomic_DNA"/>
</dbReference>
<gene>
    <name evidence="2" type="ORF">GCM10022250_23930</name>
</gene>
<evidence type="ECO:0000313" key="2">
    <source>
        <dbReference type="EMBL" id="GAA4131751.1"/>
    </source>
</evidence>
<keyword evidence="3" id="KW-1185">Reference proteome</keyword>
<comment type="caution">
    <text evidence="2">The sequence shown here is derived from an EMBL/GenBank/DDBJ whole genome shotgun (WGS) entry which is preliminary data.</text>
</comment>
<feature type="domain" description="HTH cro/C1-type" evidence="1">
    <location>
        <begin position="10"/>
        <end position="64"/>
    </location>
</feature>
<dbReference type="SUPFAM" id="SSF47413">
    <property type="entry name" value="lambda repressor-like DNA-binding domains"/>
    <property type="match status" value="1"/>
</dbReference>
<dbReference type="Pfam" id="PF01381">
    <property type="entry name" value="HTH_3"/>
    <property type="match status" value="1"/>
</dbReference>
<organism evidence="2 3">
    <name type="scientific">Flavobacterium chungbukense</name>
    <dbReference type="NCBI Taxonomy" id="877464"/>
    <lineage>
        <taxon>Bacteria</taxon>
        <taxon>Pseudomonadati</taxon>
        <taxon>Bacteroidota</taxon>
        <taxon>Flavobacteriia</taxon>
        <taxon>Flavobacteriales</taxon>
        <taxon>Flavobacteriaceae</taxon>
        <taxon>Flavobacterium</taxon>
    </lineage>
</organism>
<dbReference type="RefSeq" id="WP_229356045.1">
    <property type="nucleotide sequence ID" value="NZ_BAABAO010000008.1"/>
</dbReference>
<dbReference type="Gene3D" id="1.10.260.40">
    <property type="entry name" value="lambda repressor-like DNA-binding domains"/>
    <property type="match status" value="1"/>
</dbReference>
<proteinExistence type="predicted"/>
<dbReference type="SMART" id="SM00530">
    <property type="entry name" value="HTH_XRE"/>
    <property type="match status" value="1"/>
</dbReference>